<organism evidence="7 8">
    <name type="scientific">Azospirillum doebereinerae</name>
    <dbReference type="NCBI Taxonomy" id="92933"/>
    <lineage>
        <taxon>Bacteria</taxon>
        <taxon>Pseudomonadati</taxon>
        <taxon>Pseudomonadota</taxon>
        <taxon>Alphaproteobacteria</taxon>
        <taxon>Rhodospirillales</taxon>
        <taxon>Azospirillaceae</taxon>
        <taxon>Azospirillum</taxon>
    </lineage>
</organism>
<feature type="transmembrane region" description="Helical" evidence="5">
    <location>
        <begin position="94"/>
        <end position="116"/>
    </location>
</feature>
<dbReference type="PANTHER" id="PTHR37422:SF13">
    <property type="entry name" value="LIPOPOLYSACCHARIDE BIOSYNTHESIS PROTEIN PA4999-RELATED"/>
    <property type="match status" value="1"/>
</dbReference>
<keyword evidence="7" id="KW-0436">Ligase</keyword>
<dbReference type="RefSeq" id="WP_126995567.1">
    <property type="nucleotide sequence ID" value="NZ_CP173191.1"/>
</dbReference>
<feature type="domain" description="O-antigen ligase-related" evidence="6">
    <location>
        <begin position="208"/>
        <end position="346"/>
    </location>
</feature>
<evidence type="ECO:0000256" key="5">
    <source>
        <dbReference type="SAM" id="Phobius"/>
    </source>
</evidence>
<dbReference type="EMBL" id="RZIJ01000003">
    <property type="protein sequence ID" value="RUQ74481.1"/>
    <property type="molecule type" value="Genomic_DNA"/>
</dbReference>
<keyword evidence="2 5" id="KW-0812">Transmembrane</keyword>
<feature type="transmembrane region" description="Helical" evidence="5">
    <location>
        <begin position="41"/>
        <end position="57"/>
    </location>
</feature>
<dbReference type="PANTHER" id="PTHR37422">
    <property type="entry name" value="TEICHURONIC ACID BIOSYNTHESIS PROTEIN TUAE"/>
    <property type="match status" value="1"/>
</dbReference>
<feature type="transmembrane region" description="Helical" evidence="5">
    <location>
        <begin position="241"/>
        <end position="261"/>
    </location>
</feature>
<feature type="transmembrane region" description="Helical" evidence="5">
    <location>
        <begin position="128"/>
        <end position="147"/>
    </location>
</feature>
<dbReference type="GO" id="GO:0016020">
    <property type="term" value="C:membrane"/>
    <property type="evidence" value="ECO:0007669"/>
    <property type="project" value="UniProtKB-SubCell"/>
</dbReference>
<comment type="caution">
    <text evidence="7">The sequence shown here is derived from an EMBL/GenBank/DDBJ whole genome shotgun (WGS) entry which is preliminary data.</text>
</comment>
<feature type="transmembrane region" description="Helical" evidence="5">
    <location>
        <begin position="205"/>
        <end position="229"/>
    </location>
</feature>
<feature type="transmembrane region" description="Helical" evidence="5">
    <location>
        <begin position="331"/>
        <end position="356"/>
    </location>
</feature>
<keyword evidence="3 5" id="KW-1133">Transmembrane helix</keyword>
<sequence>MALSPSRHVSSIGLPDAALAATAGVAAGLIGPLAAMAPRGMPVWAILFTVIALAGLVRRGVLGRMARALPGIAVVGAFLLLALVSGLWSPSDRILATVAEIAYVAVGALAGGAWVAQMPGVEARRLAGLFLGGLLAGIALFGTEALLDFPLHRWWNAIPDADVVHLVYSNVPKRTAALLCLLVWPAALAIDRIGRRGLALLLPGVYALVCLPLTSRSAILGIAIGIVLFALTRWSARLGRALLGGVVTLGFVAVVPLALFLDRILNLEGAGWLFASARHRVEIWSFAANRALQTPVFGQGIDASRALEPQGEVSRFATMGDSLLPLHPHNAFLQVWLELGAVGAGLALAATLMLLAGTKRMAERDQPFALALFATALAMGSTAYGIWQAWWMAGFLAAALMLRLAARVPADDR</sequence>
<evidence type="ECO:0000256" key="3">
    <source>
        <dbReference type="ARBA" id="ARBA00022989"/>
    </source>
</evidence>
<evidence type="ECO:0000313" key="7">
    <source>
        <dbReference type="EMBL" id="RUQ74481.1"/>
    </source>
</evidence>
<dbReference type="AlphaFoldDB" id="A0A433JCQ2"/>
<evidence type="ECO:0000256" key="2">
    <source>
        <dbReference type="ARBA" id="ARBA00022692"/>
    </source>
</evidence>
<comment type="subcellular location">
    <subcellularLocation>
        <location evidence="1">Membrane</location>
        <topology evidence="1">Multi-pass membrane protein</topology>
    </subcellularLocation>
</comment>
<evidence type="ECO:0000259" key="6">
    <source>
        <dbReference type="Pfam" id="PF04932"/>
    </source>
</evidence>
<evidence type="ECO:0000256" key="1">
    <source>
        <dbReference type="ARBA" id="ARBA00004141"/>
    </source>
</evidence>
<accession>A0A433JCQ2</accession>
<dbReference type="Proteomes" id="UP000280346">
    <property type="component" value="Unassembled WGS sequence"/>
</dbReference>
<feature type="transmembrane region" description="Helical" evidence="5">
    <location>
        <begin position="12"/>
        <end position="35"/>
    </location>
</feature>
<dbReference type="GO" id="GO:0016874">
    <property type="term" value="F:ligase activity"/>
    <property type="evidence" value="ECO:0007669"/>
    <property type="project" value="UniProtKB-KW"/>
</dbReference>
<feature type="transmembrane region" description="Helical" evidence="5">
    <location>
        <begin position="368"/>
        <end position="387"/>
    </location>
</feature>
<evidence type="ECO:0000256" key="4">
    <source>
        <dbReference type="ARBA" id="ARBA00023136"/>
    </source>
</evidence>
<keyword evidence="4 5" id="KW-0472">Membrane</keyword>
<dbReference type="OrthoDB" id="8050531at2"/>
<name>A0A433JCQ2_9PROT</name>
<evidence type="ECO:0000313" key="8">
    <source>
        <dbReference type="Proteomes" id="UP000280346"/>
    </source>
</evidence>
<reference evidence="7 8" key="1">
    <citation type="submission" date="2018-12" db="EMBL/GenBank/DDBJ databases">
        <authorList>
            <person name="Yang Y."/>
        </authorList>
    </citation>
    <scope>NUCLEOTIDE SEQUENCE [LARGE SCALE GENOMIC DNA]</scope>
    <source>
        <strain evidence="7 8">GSF71</strain>
    </source>
</reference>
<dbReference type="Pfam" id="PF04932">
    <property type="entry name" value="Wzy_C"/>
    <property type="match status" value="1"/>
</dbReference>
<protein>
    <submittedName>
        <fullName evidence="7">O-antigen ligase domain-containing protein</fullName>
    </submittedName>
</protein>
<dbReference type="InterPro" id="IPR051533">
    <property type="entry name" value="WaaL-like"/>
</dbReference>
<gene>
    <name evidence="7" type="ORF">EJ913_05365</name>
</gene>
<proteinExistence type="predicted"/>
<keyword evidence="8" id="KW-1185">Reference proteome</keyword>
<feature type="transmembrane region" description="Helical" evidence="5">
    <location>
        <begin position="69"/>
        <end position="88"/>
    </location>
</feature>
<dbReference type="InterPro" id="IPR007016">
    <property type="entry name" value="O-antigen_ligase-rel_domated"/>
</dbReference>